<dbReference type="InterPro" id="IPR000109">
    <property type="entry name" value="POT_fam"/>
</dbReference>
<feature type="transmembrane region" description="Helical" evidence="7">
    <location>
        <begin position="231"/>
        <end position="251"/>
    </location>
</feature>
<sequence>MLDSKADSFSSTEKAINEADNDFSTSKYKDVEIIEQPADMVRGVAGKLSIWTLLVVVMELCERFAYYGASLMFNIYLQQILGRSKSEAVALNRVNQFMAYATTILGAIIADQFLGKFKTIVLFGIVYLIGLVVLAISSADFSVEGGFGLPGFCIAVFAFIGFGTGGIKSNVSAFMAEQIPLGYRATDTPGVYEDSKLTTERGFRYFYWSINVGAFAGMLACPQIAKNESYAIAYMLPAIVFFIGIIAFVGGTKRFVKKKPQGTVLIKVWRCMRYARKHKREGQSHWLDSSLGVSDQEWNDEFVVGLQRSLRACKVFLFYPIYWSVYGNMTDLLINQGLIMRRPSWLSVDQLNVVNSLVLIVAIPIFDNFVFPLLRRMGFRMGPIVRITTGFTIAVCGFIYVTILQKVIYTKRPYFDFTGEDIPEGAANDISVWLQVVPYGIIAISEIFTSVTGLEFAFSQAPAELKSVLTAVYLFTNCGGSLIGMILGIWSSDPEVLYVFAAQTIILGILAIIFYICFRHYDNIVAKQEQFNS</sequence>
<keyword evidence="5 7" id="KW-0472">Membrane</keyword>
<feature type="transmembrane region" description="Helical" evidence="7">
    <location>
        <begin position="496"/>
        <end position="518"/>
    </location>
</feature>
<dbReference type="SUPFAM" id="SSF103473">
    <property type="entry name" value="MFS general substrate transporter"/>
    <property type="match status" value="2"/>
</dbReference>
<evidence type="ECO:0000256" key="2">
    <source>
        <dbReference type="ARBA" id="ARBA00005982"/>
    </source>
</evidence>
<dbReference type="Proteomes" id="UP001139887">
    <property type="component" value="Unassembled WGS sequence"/>
</dbReference>
<dbReference type="GO" id="GO:0022857">
    <property type="term" value="F:transmembrane transporter activity"/>
    <property type="evidence" value="ECO:0007669"/>
    <property type="project" value="InterPro"/>
</dbReference>
<dbReference type="PROSITE" id="PS01023">
    <property type="entry name" value="PTR2_2"/>
    <property type="match status" value="1"/>
</dbReference>
<dbReference type="PROSITE" id="PS01022">
    <property type="entry name" value="PTR2_1"/>
    <property type="match status" value="1"/>
</dbReference>
<feature type="transmembrane region" description="Helical" evidence="7">
    <location>
        <begin position="470"/>
        <end position="490"/>
    </location>
</feature>
<evidence type="ECO:0000256" key="7">
    <source>
        <dbReference type="SAM" id="Phobius"/>
    </source>
</evidence>
<feature type="transmembrane region" description="Helical" evidence="7">
    <location>
        <begin position="147"/>
        <end position="167"/>
    </location>
</feature>
<name>A0A9W8I526_9FUNG</name>
<dbReference type="InterPro" id="IPR018456">
    <property type="entry name" value="PTR2_symporter_CS"/>
</dbReference>
<evidence type="ECO:0000256" key="1">
    <source>
        <dbReference type="ARBA" id="ARBA00004141"/>
    </source>
</evidence>
<evidence type="ECO:0000313" key="9">
    <source>
        <dbReference type="Proteomes" id="UP001139887"/>
    </source>
</evidence>
<dbReference type="PANTHER" id="PTHR11654">
    <property type="entry name" value="OLIGOPEPTIDE TRANSPORTER-RELATED"/>
    <property type="match status" value="1"/>
</dbReference>
<dbReference type="Gene3D" id="1.20.1250.20">
    <property type="entry name" value="MFS general substrate transporter like domains"/>
    <property type="match status" value="2"/>
</dbReference>
<dbReference type="PROSITE" id="PS00217">
    <property type="entry name" value="SUGAR_TRANSPORT_2"/>
    <property type="match status" value="1"/>
</dbReference>
<proteinExistence type="inferred from homology"/>
<dbReference type="InterPro" id="IPR005829">
    <property type="entry name" value="Sugar_transporter_CS"/>
</dbReference>
<feature type="transmembrane region" description="Helical" evidence="7">
    <location>
        <begin position="354"/>
        <end position="371"/>
    </location>
</feature>
<evidence type="ECO:0000256" key="4">
    <source>
        <dbReference type="ARBA" id="ARBA00022989"/>
    </source>
</evidence>
<evidence type="ECO:0000313" key="8">
    <source>
        <dbReference type="EMBL" id="KAJ2847908.1"/>
    </source>
</evidence>
<comment type="similarity">
    <text evidence="2 6">Belongs to the major facilitator superfamily. Proton-dependent oligopeptide transporter (POT/PTR) (TC 2.A.17) family.</text>
</comment>
<feature type="transmembrane region" description="Helical" evidence="7">
    <location>
        <begin position="205"/>
        <end position="225"/>
    </location>
</feature>
<feature type="transmembrane region" description="Helical" evidence="7">
    <location>
        <begin position="121"/>
        <end position="141"/>
    </location>
</feature>
<gene>
    <name evidence="8" type="ORF">IWW36_003608</name>
</gene>
<comment type="subcellular location">
    <subcellularLocation>
        <location evidence="1 6">Membrane</location>
        <topology evidence="1 6">Multi-pass membrane protein</topology>
    </subcellularLocation>
</comment>
<evidence type="ECO:0000256" key="3">
    <source>
        <dbReference type="ARBA" id="ARBA00022692"/>
    </source>
</evidence>
<dbReference type="EMBL" id="JANBUW010000243">
    <property type="protein sequence ID" value="KAJ2847908.1"/>
    <property type="molecule type" value="Genomic_DNA"/>
</dbReference>
<dbReference type="GO" id="GO:0016020">
    <property type="term" value="C:membrane"/>
    <property type="evidence" value="ECO:0007669"/>
    <property type="project" value="UniProtKB-SubCell"/>
</dbReference>
<feature type="transmembrane region" description="Helical" evidence="7">
    <location>
        <begin position="383"/>
        <end position="403"/>
    </location>
</feature>
<keyword evidence="9" id="KW-1185">Reference proteome</keyword>
<evidence type="ECO:0000256" key="6">
    <source>
        <dbReference type="RuleBase" id="RU003755"/>
    </source>
</evidence>
<feature type="transmembrane region" description="Helical" evidence="7">
    <location>
        <begin position="436"/>
        <end position="458"/>
    </location>
</feature>
<evidence type="ECO:0000256" key="5">
    <source>
        <dbReference type="ARBA" id="ARBA00023136"/>
    </source>
</evidence>
<reference evidence="8" key="1">
    <citation type="submission" date="2022-07" db="EMBL/GenBank/DDBJ databases">
        <title>Phylogenomic reconstructions and comparative analyses of Kickxellomycotina fungi.</title>
        <authorList>
            <person name="Reynolds N.K."/>
            <person name="Stajich J.E."/>
            <person name="Barry K."/>
            <person name="Grigoriev I.V."/>
            <person name="Crous P."/>
            <person name="Smith M.E."/>
        </authorList>
    </citation>
    <scope>NUCLEOTIDE SEQUENCE</scope>
    <source>
        <strain evidence="8">NRRL 1566</strain>
    </source>
</reference>
<keyword evidence="4 7" id="KW-1133">Transmembrane helix</keyword>
<dbReference type="Pfam" id="PF00854">
    <property type="entry name" value="PTR2"/>
    <property type="match status" value="1"/>
</dbReference>
<comment type="caution">
    <text evidence="8">The sequence shown here is derived from an EMBL/GenBank/DDBJ whole genome shotgun (WGS) entry which is preliminary data.</text>
</comment>
<accession>A0A9W8I526</accession>
<feature type="transmembrane region" description="Helical" evidence="7">
    <location>
        <begin position="316"/>
        <end position="334"/>
    </location>
</feature>
<keyword evidence="3 6" id="KW-0812">Transmembrane</keyword>
<dbReference type="OrthoDB" id="8904098at2759"/>
<dbReference type="InterPro" id="IPR036259">
    <property type="entry name" value="MFS_trans_sf"/>
</dbReference>
<protein>
    <submittedName>
        <fullName evidence="8">Uncharacterized protein</fullName>
    </submittedName>
</protein>
<keyword evidence="6" id="KW-0813">Transport</keyword>
<dbReference type="GO" id="GO:0006857">
    <property type="term" value="P:oligopeptide transport"/>
    <property type="evidence" value="ECO:0007669"/>
    <property type="project" value="InterPro"/>
</dbReference>
<organism evidence="8 9">
    <name type="scientific">Coemansia brasiliensis</name>
    <dbReference type="NCBI Taxonomy" id="2650707"/>
    <lineage>
        <taxon>Eukaryota</taxon>
        <taxon>Fungi</taxon>
        <taxon>Fungi incertae sedis</taxon>
        <taxon>Zoopagomycota</taxon>
        <taxon>Kickxellomycotina</taxon>
        <taxon>Kickxellomycetes</taxon>
        <taxon>Kickxellales</taxon>
        <taxon>Kickxellaceae</taxon>
        <taxon>Coemansia</taxon>
    </lineage>
</organism>
<dbReference type="AlphaFoldDB" id="A0A9W8I526"/>